<protein>
    <recommendedName>
        <fullName evidence="13">DNA 3'-5' helicase</fullName>
        <ecNumber evidence="13">5.6.2.4</ecNumber>
    </recommendedName>
</protein>
<dbReference type="Pfam" id="PF00580">
    <property type="entry name" value="UvrD-helicase"/>
    <property type="match status" value="1"/>
</dbReference>
<feature type="domain" description="UvrD-like helicase ATP-binding" evidence="16">
    <location>
        <begin position="21"/>
        <end position="355"/>
    </location>
</feature>
<evidence type="ECO:0000256" key="2">
    <source>
        <dbReference type="ARBA" id="ARBA00022722"/>
    </source>
</evidence>
<evidence type="ECO:0000256" key="13">
    <source>
        <dbReference type="ARBA" id="ARBA00034808"/>
    </source>
</evidence>
<accession>A0ABX0SD89</accession>
<keyword evidence="5 15" id="KW-0378">Hydrolase</keyword>
<dbReference type="Gene3D" id="1.10.10.160">
    <property type="match status" value="1"/>
</dbReference>
<evidence type="ECO:0000313" key="18">
    <source>
        <dbReference type="EMBL" id="NIH56368.1"/>
    </source>
</evidence>
<evidence type="ECO:0000256" key="9">
    <source>
        <dbReference type="ARBA" id="ARBA00023125"/>
    </source>
</evidence>
<evidence type="ECO:0000256" key="11">
    <source>
        <dbReference type="ARBA" id="ARBA00023235"/>
    </source>
</evidence>
<dbReference type="Gene3D" id="3.90.320.10">
    <property type="match status" value="1"/>
</dbReference>
<keyword evidence="2" id="KW-0540">Nuclease</keyword>
<comment type="catalytic activity">
    <reaction evidence="12">
        <text>Couples ATP hydrolysis with the unwinding of duplex DNA by translocating in the 3'-5' direction.</text>
        <dbReference type="EC" id="5.6.2.4"/>
    </reaction>
</comment>
<dbReference type="InterPro" id="IPR000212">
    <property type="entry name" value="DNA_helicase_UvrD/REP"/>
</dbReference>
<dbReference type="PANTHER" id="PTHR11070">
    <property type="entry name" value="UVRD / RECB / PCRA DNA HELICASE FAMILY MEMBER"/>
    <property type="match status" value="1"/>
</dbReference>
<evidence type="ECO:0000256" key="10">
    <source>
        <dbReference type="ARBA" id="ARBA00023204"/>
    </source>
</evidence>
<dbReference type="SUPFAM" id="SSF52980">
    <property type="entry name" value="Restriction endonuclease-like"/>
    <property type="match status" value="1"/>
</dbReference>
<dbReference type="PROSITE" id="PS51217">
    <property type="entry name" value="UVRD_HELICASE_CTER"/>
    <property type="match status" value="1"/>
</dbReference>
<reference evidence="18 19" key="1">
    <citation type="submission" date="2020-02" db="EMBL/GenBank/DDBJ databases">
        <title>Sequencing the genomes of 1000 actinobacteria strains.</title>
        <authorList>
            <person name="Klenk H.-P."/>
        </authorList>
    </citation>
    <scope>NUCLEOTIDE SEQUENCE [LARGE SCALE GENOMIC DNA]</scope>
    <source>
        <strain evidence="18 19">DSM 19609</strain>
    </source>
</reference>
<evidence type="ECO:0000256" key="14">
    <source>
        <dbReference type="ARBA" id="ARBA00048988"/>
    </source>
</evidence>
<organism evidence="18 19">
    <name type="scientific">Brooklawnia cerclae</name>
    <dbReference type="NCBI Taxonomy" id="349934"/>
    <lineage>
        <taxon>Bacteria</taxon>
        <taxon>Bacillati</taxon>
        <taxon>Actinomycetota</taxon>
        <taxon>Actinomycetes</taxon>
        <taxon>Propionibacteriales</taxon>
        <taxon>Propionibacteriaceae</taxon>
        <taxon>Brooklawnia</taxon>
    </lineage>
</organism>
<evidence type="ECO:0000259" key="16">
    <source>
        <dbReference type="PROSITE" id="PS51198"/>
    </source>
</evidence>
<dbReference type="InterPro" id="IPR027417">
    <property type="entry name" value="P-loop_NTPase"/>
</dbReference>
<keyword evidence="3 15" id="KW-0547">Nucleotide-binding</keyword>
<evidence type="ECO:0000256" key="1">
    <source>
        <dbReference type="ARBA" id="ARBA00009922"/>
    </source>
</evidence>
<dbReference type="InterPro" id="IPR038726">
    <property type="entry name" value="PDDEXK_AddAB-type"/>
</dbReference>
<dbReference type="Proteomes" id="UP000749311">
    <property type="component" value="Unassembled WGS sequence"/>
</dbReference>
<comment type="caution">
    <text evidence="18">The sequence shown here is derived from an EMBL/GenBank/DDBJ whole genome shotgun (WGS) entry which is preliminary data.</text>
</comment>
<evidence type="ECO:0000256" key="12">
    <source>
        <dbReference type="ARBA" id="ARBA00034617"/>
    </source>
</evidence>
<evidence type="ECO:0000256" key="7">
    <source>
        <dbReference type="ARBA" id="ARBA00022839"/>
    </source>
</evidence>
<feature type="binding site" evidence="15">
    <location>
        <begin position="42"/>
        <end position="49"/>
    </location>
    <ligand>
        <name>ATP</name>
        <dbReference type="ChEBI" id="CHEBI:30616"/>
    </ligand>
</feature>
<keyword evidence="8 15" id="KW-0067">ATP-binding</keyword>
<name>A0ABX0SD89_9ACTN</name>
<dbReference type="EMBL" id="JAAMOZ010000001">
    <property type="protein sequence ID" value="NIH56368.1"/>
    <property type="molecule type" value="Genomic_DNA"/>
</dbReference>
<dbReference type="InterPro" id="IPR011335">
    <property type="entry name" value="Restrct_endonuc-II-like"/>
</dbReference>
<keyword evidence="6 15" id="KW-0347">Helicase</keyword>
<dbReference type="InterPro" id="IPR014016">
    <property type="entry name" value="UvrD-like_ATP-bd"/>
</dbReference>
<feature type="domain" description="UvrD-like helicase C-terminal" evidence="17">
    <location>
        <begin position="356"/>
        <end position="676"/>
    </location>
</feature>
<dbReference type="SUPFAM" id="SSF52540">
    <property type="entry name" value="P-loop containing nucleoside triphosphate hydrolases"/>
    <property type="match status" value="1"/>
</dbReference>
<dbReference type="RefSeq" id="WP_167165381.1">
    <property type="nucleotide sequence ID" value="NZ_BAAAOO010000002.1"/>
</dbReference>
<keyword evidence="11" id="KW-0413">Isomerase</keyword>
<evidence type="ECO:0000256" key="5">
    <source>
        <dbReference type="ARBA" id="ARBA00022801"/>
    </source>
</evidence>
<keyword evidence="7" id="KW-0269">Exonuclease</keyword>
<sequence length="1086" mass="117643">MTMGHPVAIDSPGRLADLLDIPFSDEQLAAITAPLEPGVIIAGAGTGKTTVMAARVVWLVGTGQVQPAQVLGLTFTRKAAAELSARVENALESAGILGSDGPDESGRQVVMTYDAFAGRVLGEHGLRMGVETDQVMITDATRYRLAASVVAEARGPFRYLSRVLPPTVVERVLRLDGQLRSHLVSTQELREFDDALVKDLADVPLYRGRPTAAVRDAVAAAGERDELAGLVDDYQEMKRRLGAVEFADQMANACTLVDRVPGVARALRGQFAVVLLDEYQDTSSAQARLLHGLFSGRDALSGRGHPVTAVGDPFQAIYGWRGAAPSNILQFAHDFPRGDGTPATAYALTVNRRSRPAILVAANELSAPLRADERLRAVGADGRPVDQMLHAPAGKRGGELQVACFDTWPQEVDWVSDRVAAAHDSGRAASWSQIAVLVRRNADIGPLFGALSDRDVPVEIVGLGGLLRLPEVADVVATLTVIDDVTANPEVVRLLSGPRWRIGEQDLAVLGTRARELAGRATPDEAGNGLDDVLRRAVATVDTSELSCLMDAIDDPGEAPLSSEGRRRLAAFSAELRGLRAHRDEPVLELTHRVIDALGVGLELQADAELFRADRRAQLVRFVDAVAEYVDVDGDGSLGGLLAWLDAELEHGVGLDQALPTSEDSVKLMTVHRAKGLEWDVVFVPSLVGRVFPNDTVNDKWTTNSAVLPASLRGDRQWVPQLDDLSTQGLKVYPDALRAAQRQSEDRLAYVAVTRARNLVVASAHHWRPGEVRVRPASPYFEVLERLARLAGGVVAWSDPPPENPAPPALSEQTWPVPLDEERRRAQQEAADLVRHSVIAPEPGTGRSLDVALRQTAWHELAEGLVAEERRRRARAVPVELPRSVSASALMVAHRDPAAFASQLMRPMPRPVSTRAGVGTRFHHWLELRFNRPLSLTDDDDFDAPEDPDEPATDLQLARLMGAFQRGRFADRVPVAVEEPFILVVGHQQIRGRIDAVFTSSDADFDYLVVDWKTSTSSPDPLQLSLYRVAWAQSLGIPESRVDAAFYHVISDELERPEGLLDTAGITRLVTGLAPCSPGSPGSQPR</sequence>
<dbReference type="InterPro" id="IPR014017">
    <property type="entry name" value="DNA_helicase_UvrD-like_C"/>
</dbReference>
<dbReference type="Gene3D" id="1.10.486.10">
    <property type="entry name" value="PCRA, domain 4"/>
    <property type="match status" value="1"/>
</dbReference>
<gene>
    <name evidence="18" type="ORF">FB473_001013</name>
</gene>
<evidence type="ECO:0000259" key="17">
    <source>
        <dbReference type="PROSITE" id="PS51217"/>
    </source>
</evidence>
<keyword evidence="19" id="KW-1185">Reference proteome</keyword>
<evidence type="ECO:0000256" key="3">
    <source>
        <dbReference type="ARBA" id="ARBA00022741"/>
    </source>
</evidence>
<evidence type="ECO:0000256" key="15">
    <source>
        <dbReference type="PROSITE-ProRule" id="PRU00560"/>
    </source>
</evidence>
<keyword evidence="10" id="KW-0234">DNA repair</keyword>
<evidence type="ECO:0000313" key="19">
    <source>
        <dbReference type="Proteomes" id="UP000749311"/>
    </source>
</evidence>
<keyword evidence="4" id="KW-0227">DNA damage</keyword>
<dbReference type="PROSITE" id="PS51198">
    <property type="entry name" value="UVRD_HELICASE_ATP_BIND"/>
    <property type="match status" value="1"/>
</dbReference>
<comment type="catalytic activity">
    <reaction evidence="14">
        <text>ATP + H2O = ADP + phosphate + H(+)</text>
        <dbReference type="Rhea" id="RHEA:13065"/>
        <dbReference type="ChEBI" id="CHEBI:15377"/>
        <dbReference type="ChEBI" id="CHEBI:15378"/>
        <dbReference type="ChEBI" id="CHEBI:30616"/>
        <dbReference type="ChEBI" id="CHEBI:43474"/>
        <dbReference type="ChEBI" id="CHEBI:456216"/>
        <dbReference type="EC" id="5.6.2.4"/>
    </reaction>
</comment>
<dbReference type="CDD" id="cd17932">
    <property type="entry name" value="DEXQc_UvrD"/>
    <property type="match status" value="1"/>
</dbReference>
<evidence type="ECO:0000256" key="6">
    <source>
        <dbReference type="ARBA" id="ARBA00022806"/>
    </source>
</evidence>
<keyword evidence="9" id="KW-0238">DNA-binding</keyword>
<dbReference type="Gene3D" id="3.40.50.300">
    <property type="entry name" value="P-loop containing nucleotide triphosphate hydrolases"/>
    <property type="match status" value="3"/>
</dbReference>
<evidence type="ECO:0000256" key="8">
    <source>
        <dbReference type="ARBA" id="ARBA00022840"/>
    </source>
</evidence>
<dbReference type="GO" id="GO:0016787">
    <property type="term" value="F:hydrolase activity"/>
    <property type="evidence" value="ECO:0007669"/>
    <property type="project" value="UniProtKB-KW"/>
</dbReference>
<dbReference type="GO" id="GO:0003678">
    <property type="term" value="F:DNA helicase activity"/>
    <property type="evidence" value="ECO:0007669"/>
    <property type="project" value="UniProtKB-EC"/>
</dbReference>
<dbReference type="InterPro" id="IPR013986">
    <property type="entry name" value="DExx_box_DNA_helicase_dom_sf"/>
</dbReference>
<dbReference type="Pfam" id="PF12705">
    <property type="entry name" value="PDDEXK_1"/>
    <property type="match status" value="1"/>
</dbReference>
<dbReference type="PANTHER" id="PTHR11070:SF55">
    <property type="entry name" value="DNA 3'-5' HELICASE"/>
    <property type="match status" value="1"/>
</dbReference>
<comment type="similarity">
    <text evidence="1">Belongs to the helicase family. UvrD subfamily.</text>
</comment>
<evidence type="ECO:0000256" key="4">
    <source>
        <dbReference type="ARBA" id="ARBA00022763"/>
    </source>
</evidence>
<proteinExistence type="inferred from homology"/>
<dbReference type="Pfam" id="PF13361">
    <property type="entry name" value="UvrD_C"/>
    <property type="match status" value="1"/>
</dbReference>
<dbReference type="EC" id="5.6.2.4" evidence="13"/>
<dbReference type="InterPro" id="IPR011604">
    <property type="entry name" value="PDDEXK-like_dom_sf"/>
</dbReference>